<name>A0A5C7GV74_9ROSI</name>
<dbReference type="PANTHER" id="PTHR23070">
    <property type="entry name" value="BCS1 AAA-TYPE ATPASE"/>
    <property type="match status" value="1"/>
</dbReference>
<keyword evidence="2" id="KW-1185">Reference proteome</keyword>
<dbReference type="OrthoDB" id="10251412at2759"/>
<protein>
    <submittedName>
        <fullName evidence="1">Uncharacterized protein</fullName>
    </submittedName>
</protein>
<reference evidence="2" key="1">
    <citation type="journal article" date="2019" name="Gigascience">
        <title>De novo genome assembly of the endangered Acer yangbiense, a plant species with extremely small populations endemic to Yunnan Province, China.</title>
        <authorList>
            <person name="Yang J."/>
            <person name="Wariss H.M."/>
            <person name="Tao L."/>
            <person name="Zhang R."/>
            <person name="Yun Q."/>
            <person name="Hollingsworth P."/>
            <person name="Dao Z."/>
            <person name="Luo G."/>
            <person name="Guo H."/>
            <person name="Ma Y."/>
            <person name="Sun W."/>
        </authorList>
    </citation>
    <scope>NUCLEOTIDE SEQUENCE [LARGE SCALE GENOMIC DNA]</scope>
    <source>
        <strain evidence="2">cv. Malutang</strain>
    </source>
</reference>
<evidence type="ECO:0000313" key="1">
    <source>
        <dbReference type="EMBL" id="TXG48593.1"/>
    </source>
</evidence>
<accession>A0A5C7GV74</accession>
<sequence>MFRTKNMPSASSLLATYASRRLMIGVVLKWRFIHPKAEKNHPNDMYPSRSERQLFELSYQKKQKGIVFDPYVSFHIEKAKAIKDEYRVLRMFTLNTSQYHGGGIRWDSINLEHPSTSKTLAMEPDLKNVVTDDLDRFVRQKDFYKRLGQHGNRVTCSMDLQELGNQAW</sequence>
<organism evidence="1 2">
    <name type="scientific">Acer yangbiense</name>
    <dbReference type="NCBI Taxonomy" id="1000413"/>
    <lineage>
        <taxon>Eukaryota</taxon>
        <taxon>Viridiplantae</taxon>
        <taxon>Streptophyta</taxon>
        <taxon>Embryophyta</taxon>
        <taxon>Tracheophyta</taxon>
        <taxon>Spermatophyta</taxon>
        <taxon>Magnoliopsida</taxon>
        <taxon>eudicotyledons</taxon>
        <taxon>Gunneridae</taxon>
        <taxon>Pentapetalae</taxon>
        <taxon>rosids</taxon>
        <taxon>malvids</taxon>
        <taxon>Sapindales</taxon>
        <taxon>Sapindaceae</taxon>
        <taxon>Hippocastanoideae</taxon>
        <taxon>Acereae</taxon>
        <taxon>Acer</taxon>
    </lineage>
</organism>
<dbReference type="EMBL" id="VAHF01000012">
    <property type="protein sequence ID" value="TXG48593.1"/>
    <property type="molecule type" value="Genomic_DNA"/>
</dbReference>
<evidence type="ECO:0000313" key="2">
    <source>
        <dbReference type="Proteomes" id="UP000323000"/>
    </source>
</evidence>
<dbReference type="AlphaFoldDB" id="A0A5C7GV74"/>
<dbReference type="InterPro" id="IPR050747">
    <property type="entry name" value="Mitochondrial_chaperone_BCS1"/>
</dbReference>
<dbReference type="Proteomes" id="UP000323000">
    <property type="component" value="Chromosome 12"/>
</dbReference>
<comment type="caution">
    <text evidence="1">The sequence shown here is derived from an EMBL/GenBank/DDBJ whole genome shotgun (WGS) entry which is preliminary data.</text>
</comment>
<gene>
    <name evidence="1" type="ORF">EZV62_024468</name>
</gene>
<proteinExistence type="predicted"/>